<dbReference type="RefSeq" id="WP_270680908.1">
    <property type="nucleotide sequence ID" value="NZ_JAQFWP010000079.1"/>
</dbReference>
<evidence type="ECO:0000313" key="1">
    <source>
        <dbReference type="EMBL" id="MDA2808310.1"/>
    </source>
</evidence>
<accession>A0ABT4TVS1</accession>
<proteinExistence type="predicted"/>
<organism evidence="1 2">
    <name type="scientific">Nocardiopsis suaedae</name>
    <dbReference type="NCBI Taxonomy" id="3018444"/>
    <lineage>
        <taxon>Bacteria</taxon>
        <taxon>Bacillati</taxon>
        <taxon>Actinomycetota</taxon>
        <taxon>Actinomycetes</taxon>
        <taxon>Streptosporangiales</taxon>
        <taxon>Nocardiopsidaceae</taxon>
        <taxon>Nocardiopsis</taxon>
    </lineage>
</organism>
<gene>
    <name evidence="1" type="ORF">O4U47_27625</name>
</gene>
<reference evidence="1" key="1">
    <citation type="submission" date="2023-01" db="EMBL/GenBank/DDBJ databases">
        <title>Draft genome sequence of Nocardiopsis sp. LSu2-4 isolated from halophytes.</title>
        <authorList>
            <person name="Duangmal K."/>
            <person name="Chantavorakit T."/>
        </authorList>
    </citation>
    <scope>NUCLEOTIDE SEQUENCE</scope>
    <source>
        <strain evidence="1">LSu2-4</strain>
    </source>
</reference>
<dbReference type="EMBL" id="JAQFWP010000079">
    <property type="protein sequence ID" value="MDA2808310.1"/>
    <property type="molecule type" value="Genomic_DNA"/>
</dbReference>
<dbReference type="Proteomes" id="UP001165685">
    <property type="component" value="Unassembled WGS sequence"/>
</dbReference>
<evidence type="ECO:0000313" key="2">
    <source>
        <dbReference type="Proteomes" id="UP001165685"/>
    </source>
</evidence>
<sequence>MFLPRDQVAFVFGPAPVLLMGGAPVHGLLPVVRGAADGALPVCDGWRIEAGVTILVVDGPGDDGLLLQGAVDVDDARHVAAWGAAVQERDGALVLSVEELPGRPDWPRLLSDGIARGGFMKKA</sequence>
<protein>
    <submittedName>
        <fullName evidence="1">Uncharacterized protein</fullName>
    </submittedName>
</protein>
<comment type="caution">
    <text evidence="1">The sequence shown here is derived from an EMBL/GenBank/DDBJ whole genome shotgun (WGS) entry which is preliminary data.</text>
</comment>
<keyword evidence="2" id="KW-1185">Reference proteome</keyword>
<name>A0ABT4TVS1_9ACTN</name>